<dbReference type="InterPro" id="IPR036651">
    <property type="entry name" value="Gln_synt_N_sf"/>
</dbReference>
<dbReference type="PROSITE" id="PS51987">
    <property type="entry name" value="GS_CATALYTIC"/>
    <property type="match status" value="1"/>
</dbReference>
<evidence type="ECO:0000259" key="4">
    <source>
        <dbReference type="PROSITE" id="PS51987"/>
    </source>
</evidence>
<dbReference type="OrthoDB" id="3364440at2759"/>
<proteinExistence type="inferred from homology"/>
<accession>A0A1J7IR85</accession>
<dbReference type="Gene3D" id="3.10.20.70">
    <property type="entry name" value="Glutamine synthetase, N-terminal domain"/>
    <property type="match status" value="1"/>
</dbReference>
<dbReference type="Proteomes" id="UP000182658">
    <property type="component" value="Unassembled WGS sequence"/>
</dbReference>
<evidence type="ECO:0000256" key="3">
    <source>
        <dbReference type="RuleBase" id="RU000384"/>
    </source>
</evidence>
<dbReference type="InterPro" id="IPR006680">
    <property type="entry name" value="Amidohydro-rel"/>
</dbReference>
<dbReference type="GO" id="GO:0006542">
    <property type="term" value="P:glutamine biosynthetic process"/>
    <property type="evidence" value="ECO:0007669"/>
    <property type="project" value="InterPro"/>
</dbReference>
<keyword evidence="5" id="KW-0808">Transferase</keyword>
<keyword evidence="5" id="KW-0418">Kinase</keyword>
<name>A0A1J7IR85_9PEZI</name>
<dbReference type="PANTHER" id="PTHR43383:SF2">
    <property type="entry name" value="AMIDOHYDROLASE 2 FAMILY PROTEIN"/>
    <property type="match status" value="1"/>
</dbReference>
<dbReference type="Gene3D" id="3.20.20.140">
    <property type="entry name" value="Metal-dependent hydrolases"/>
    <property type="match status" value="1"/>
</dbReference>
<dbReference type="FunFam" id="3.30.590.10:FF:000013">
    <property type="entry name" value="Related to fluG protein"/>
    <property type="match status" value="1"/>
</dbReference>
<dbReference type="AlphaFoldDB" id="A0A1J7IR85"/>
<dbReference type="GO" id="GO:0016787">
    <property type="term" value="F:hydrolase activity"/>
    <property type="evidence" value="ECO:0007669"/>
    <property type="project" value="InterPro"/>
</dbReference>
<dbReference type="InterPro" id="IPR032466">
    <property type="entry name" value="Metal_Hydrolase"/>
</dbReference>
<dbReference type="PROSITE" id="PS00181">
    <property type="entry name" value="GLNA_ATP"/>
    <property type="match status" value="1"/>
</dbReference>
<dbReference type="SMART" id="SM01230">
    <property type="entry name" value="Gln-synt_C"/>
    <property type="match status" value="1"/>
</dbReference>
<dbReference type="Pfam" id="PF04909">
    <property type="entry name" value="Amidohydro_2"/>
    <property type="match status" value="1"/>
</dbReference>
<evidence type="ECO:0000313" key="5">
    <source>
        <dbReference type="EMBL" id="OIW23609.1"/>
    </source>
</evidence>
<dbReference type="SUPFAM" id="SSF55931">
    <property type="entry name" value="Glutamine synthetase/guanido kinase"/>
    <property type="match status" value="1"/>
</dbReference>
<dbReference type="PANTHER" id="PTHR43383">
    <property type="entry name" value="NODULIN 6"/>
    <property type="match status" value="1"/>
</dbReference>
<dbReference type="Gene3D" id="3.30.590.10">
    <property type="entry name" value="Glutamine synthetase/guanido kinase, catalytic domain"/>
    <property type="match status" value="1"/>
</dbReference>
<comment type="similarity">
    <text evidence="2 3">Belongs to the glutamine synthetase family.</text>
</comment>
<dbReference type="InterPro" id="IPR008146">
    <property type="entry name" value="Gln_synth_cat_dom"/>
</dbReference>
<organism evidence="5 6">
    <name type="scientific">Coniochaeta ligniaria NRRL 30616</name>
    <dbReference type="NCBI Taxonomy" id="1408157"/>
    <lineage>
        <taxon>Eukaryota</taxon>
        <taxon>Fungi</taxon>
        <taxon>Dikarya</taxon>
        <taxon>Ascomycota</taxon>
        <taxon>Pezizomycotina</taxon>
        <taxon>Sordariomycetes</taxon>
        <taxon>Sordariomycetidae</taxon>
        <taxon>Coniochaetales</taxon>
        <taxon>Coniochaetaceae</taxon>
        <taxon>Coniochaeta</taxon>
    </lineage>
</organism>
<evidence type="ECO:0000256" key="1">
    <source>
        <dbReference type="ARBA" id="ARBA00021364"/>
    </source>
</evidence>
<gene>
    <name evidence="5" type="ORF">CONLIGDRAFT_136520</name>
</gene>
<keyword evidence="6" id="KW-1185">Reference proteome</keyword>
<reference evidence="5 6" key="1">
    <citation type="submission" date="2016-10" db="EMBL/GenBank/DDBJ databases">
        <title>Draft genome sequence of Coniochaeta ligniaria NRRL30616, a lignocellulolytic fungus for bioabatement of inhibitors in plant biomass hydrolysates.</title>
        <authorList>
            <consortium name="DOE Joint Genome Institute"/>
            <person name="Jimenez D.J."/>
            <person name="Hector R.E."/>
            <person name="Riley R."/>
            <person name="Sun H."/>
            <person name="Grigoriev I.V."/>
            <person name="Van Elsas J.D."/>
            <person name="Nichols N.N."/>
        </authorList>
    </citation>
    <scope>NUCLEOTIDE SEQUENCE [LARGE SCALE GENOMIC DNA]</scope>
    <source>
        <strain evidence="5 6">NRRL 30616</strain>
    </source>
</reference>
<dbReference type="GO" id="GO:0004356">
    <property type="term" value="F:glutamine synthetase activity"/>
    <property type="evidence" value="ECO:0007669"/>
    <property type="project" value="InterPro"/>
</dbReference>
<dbReference type="InterPro" id="IPR027303">
    <property type="entry name" value="Gln_synth_gly_rich_site"/>
</dbReference>
<evidence type="ECO:0000256" key="2">
    <source>
        <dbReference type="PROSITE-ProRule" id="PRU01331"/>
    </source>
</evidence>
<dbReference type="InParanoid" id="A0A1J7IR85"/>
<dbReference type="STRING" id="1408157.A0A1J7IR85"/>
<dbReference type="EMBL" id="KV875106">
    <property type="protein sequence ID" value="OIW23609.1"/>
    <property type="molecule type" value="Genomic_DNA"/>
</dbReference>
<feature type="domain" description="GS catalytic" evidence="4">
    <location>
        <begin position="543"/>
        <end position="874"/>
    </location>
</feature>
<evidence type="ECO:0000313" key="6">
    <source>
        <dbReference type="Proteomes" id="UP000182658"/>
    </source>
</evidence>
<sequence>MAFWAGNRLGATSSQLEHVVHAIRHTPIIDNHAHPLLKPEALGKYPLLSITTEASGDAIDDSLTSLAHLRAIRQLSTILKCQPTWEAVVAAIELRRIEDPDDWVAECLDGIETILVDDGLDNEDEVYSYSEHDDYTRSKCKRIVRIEQVVATIIKRQLEANTTEKADAQEVYSKVFDEFEAHIKQAIDDEDVVGFKSVICYRTGLDIAPFVDHNAAIEAFRGIIDSDEPFKRLQHKPLNDMIVHRTAELIRRSPSRQKKPIQFHTGLGDNDILLTKSSPSHMQPFIRVHQDIPIVLLHASYPYTRDAGYLACVYPNVYADIGEIFPFLSRDGQETAVRQALELCPWSKIVWSTDGHWFPETYLLAIVQIREVLETVICDYVRKGELGWKAAVQLVRDILFNTNNKLYHLGLEFSELEGGVANDLSDDKYRTDLELFQFFLKGREVPDFIRIYWNDLTAQPRMRMIPFRKFMSLLEDGKSTSIGITKASLSLLQNDHIIPGFNATGEYRLHPDFSSLKSGPIKGHVSMHGQFREQNGARVDLCPRSLLERAVEIGAEKGLTFLLGFEIEFMLLKRRGDKAGGAKFPAGVSDGHAWSVSRAFADQKVSDLLRDMVGELDDMGIYVEQLHAESGNGQFELVLPALPPIEAVDTLLHAREVMSALATNAGYRMTLHPKPFGIEDAGNASHVHLSISSPPGSKAEVYESFYAGILKHLRGILAFTYSNPASYERMVDSGWSGGRWVAWGTQNRETALRKIEDSHWEVKTLDGLANPYLAMATILLAGVNGALAKEKLVWGDCEDDPVNLTDNDRKELNVTEMLPATMEEALKALKKDEELTELLGPALVERYTAVKEAELDLLGKMGEEQRREWIMERY</sequence>
<dbReference type="InterPro" id="IPR014746">
    <property type="entry name" value="Gln_synth/guanido_kin_cat_dom"/>
</dbReference>
<dbReference type="GO" id="GO:0016301">
    <property type="term" value="F:kinase activity"/>
    <property type="evidence" value="ECO:0007669"/>
    <property type="project" value="UniProtKB-KW"/>
</dbReference>
<protein>
    <recommendedName>
        <fullName evidence="1">Glutamine synthetase</fullName>
    </recommendedName>
</protein>
<dbReference type="SUPFAM" id="SSF51556">
    <property type="entry name" value="Metallo-dependent hydrolases"/>
    <property type="match status" value="1"/>
</dbReference>
<dbReference type="Pfam" id="PF00120">
    <property type="entry name" value="Gln-synt_C"/>
    <property type="match status" value="1"/>
</dbReference>